<keyword evidence="6" id="KW-1185">Reference proteome</keyword>
<dbReference type="Proteomes" id="UP000187059">
    <property type="component" value="Chromosome"/>
</dbReference>
<feature type="domain" description="HTH marR-type" evidence="4">
    <location>
        <begin position="7"/>
        <end position="139"/>
    </location>
</feature>
<dbReference type="AlphaFoldDB" id="A0A1P8UWV0"/>
<dbReference type="PANTHER" id="PTHR42756">
    <property type="entry name" value="TRANSCRIPTIONAL REGULATOR, MARR"/>
    <property type="match status" value="1"/>
</dbReference>
<dbReference type="PROSITE" id="PS50995">
    <property type="entry name" value="HTH_MARR_2"/>
    <property type="match status" value="1"/>
</dbReference>
<evidence type="ECO:0000313" key="5">
    <source>
        <dbReference type="EMBL" id="APZ53865.1"/>
    </source>
</evidence>
<gene>
    <name evidence="5" type="ORF">Ga0080574_TMP3531</name>
</gene>
<keyword evidence="3" id="KW-0804">Transcription</keyword>
<dbReference type="SMART" id="SM00347">
    <property type="entry name" value="HTH_MARR"/>
    <property type="match status" value="1"/>
</dbReference>
<evidence type="ECO:0000259" key="4">
    <source>
        <dbReference type="PROSITE" id="PS50995"/>
    </source>
</evidence>
<evidence type="ECO:0000256" key="2">
    <source>
        <dbReference type="ARBA" id="ARBA00023125"/>
    </source>
</evidence>
<name>A0A1P8UWV0_9RHOB</name>
<organism evidence="5 6">
    <name type="scientific">Salipiger abyssi</name>
    <dbReference type="NCBI Taxonomy" id="1250539"/>
    <lineage>
        <taxon>Bacteria</taxon>
        <taxon>Pseudomonadati</taxon>
        <taxon>Pseudomonadota</taxon>
        <taxon>Alphaproteobacteria</taxon>
        <taxon>Rhodobacterales</taxon>
        <taxon>Roseobacteraceae</taxon>
        <taxon>Salipiger</taxon>
    </lineage>
</organism>
<dbReference type="PANTHER" id="PTHR42756:SF1">
    <property type="entry name" value="TRANSCRIPTIONAL REPRESSOR OF EMRAB OPERON"/>
    <property type="match status" value="1"/>
</dbReference>
<dbReference type="Pfam" id="PF12802">
    <property type="entry name" value="MarR_2"/>
    <property type="match status" value="1"/>
</dbReference>
<dbReference type="InterPro" id="IPR036388">
    <property type="entry name" value="WH-like_DNA-bd_sf"/>
</dbReference>
<dbReference type="RefSeq" id="WP_076702831.1">
    <property type="nucleotide sequence ID" value="NZ_CP015093.1"/>
</dbReference>
<dbReference type="InterPro" id="IPR036390">
    <property type="entry name" value="WH_DNA-bd_sf"/>
</dbReference>
<dbReference type="SUPFAM" id="SSF46785">
    <property type="entry name" value="Winged helix' DNA-binding domain"/>
    <property type="match status" value="1"/>
</dbReference>
<sequence length="154" mass="17038">MNSLPPDRSFGHLIRDVNRYFQRELGRRIAPLGVSLGQWYALRVLWIQDGISQAEISQRAGVAAPSIVAALRSLAEHGYVVRDRHPTDQRKNIIFLTKAGRQLESICLAQAIEVNAFSLAGLPEEDVETCMRVLRAACGRFVEQAEDAGAAPEI</sequence>
<dbReference type="STRING" id="1250539.Ga0080574_TMP3531"/>
<evidence type="ECO:0000256" key="3">
    <source>
        <dbReference type="ARBA" id="ARBA00023163"/>
    </source>
</evidence>
<dbReference type="Gene3D" id="1.10.10.10">
    <property type="entry name" value="Winged helix-like DNA-binding domain superfamily/Winged helix DNA-binding domain"/>
    <property type="match status" value="1"/>
</dbReference>
<evidence type="ECO:0000256" key="1">
    <source>
        <dbReference type="ARBA" id="ARBA00023015"/>
    </source>
</evidence>
<keyword evidence="1" id="KW-0805">Transcription regulation</keyword>
<keyword evidence="2" id="KW-0238">DNA-binding</keyword>
<dbReference type="GO" id="GO:0003677">
    <property type="term" value="F:DNA binding"/>
    <property type="evidence" value="ECO:0007669"/>
    <property type="project" value="UniProtKB-KW"/>
</dbReference>
<reference evidence="5 6" key="1">
    <citation type="submission" date="2016-04" db="EMBL/GenBank/DDBJ databases">
        <title>Deep-sea bacteria in the southern Pacific.</title>
        <authorList>
            <person name="Tang K."/>
        </authorList>
    </citation>
    <scope>NUCLEOTIDE SEQUENCE [LARGE SCALE GENOMIC DNA]</scope>
    <source>
        <strain evidence="5 6">JLT2014</strain>
    </source>
</reference>
<dbReference type="KEGG" id="paby:Ga0080574_TMP3531"/>
<accession>A0A1P8UWV0</accession>
<dbReference type="EMBL" id="CP015093">
    <property type="protein sequence ID" value="APZ53865.1"/>
    <property type="molecule type" value="Genomic_DNA"/>
</dbReference>
<dbReference type="GO" id="GO:0003700">
    <property type="term" value="F:DNA-binding transcription factor activity"/>
    <property type="evidence" value="ECO:0007669"/>
    <property type="project" value="InterPro"/>
</dbReference>
<evidence type="ECO:0000313" key="6">
    <source>
        <dbReference type="Proteomes" id="UP000187059"/>
    </source>
</evidence>
<protein>
    <submittedName>
        <fullName evidence="5">Transcriptional regulator</fullName>
    </submittedName>
</protein>
<proteinExistence type="predicted"/>
<dbReference type="InterPro" id="IPR000835">
    <property type="entry name" value="HTH_MarR-typ"/>
</dbReference>
<dbReference type="OrthoDB" id="8588347at2"/>